<comment type="pathway">
    <text evidence="5">Cofactor biosynthesis; coenzyme A biosynthesis; CoA from (R)-pantothenate: step 5/5.</text>
</comment>
<evidence type="ECO:0000256" key="5">
    <source>
        <dbReference type="HAMAP-Rule" id="MF_00376"/>
    </source>
</evidence>
<dbReference type="EC" id="2.7.1.24" evidence="5 6"/>
<evidence type="ECO:0000256" key="4">
    <source>
        <dbReference type="ARBA" id="ARBA00022993"/>
    </source>
</evidence>
<dbReference type="InterPro" id="IPR001977">
    <property type="entry name" value="Depp_CoAkinase"/>
</dbReference>
<dbReference type="GO" id="GO:0005524">
    <property type="term" value="F:ATP binding"/>
    <property type="evidence" value="ECO:0007669"/>
    <property type="project" value="UniProtKB-UniRule"/>
</dbReference>
<protein>
    <recommendedName>
        <fullName evidence="5 6">Dephospho-CoA kinase</fullName>
        <ecNumber evidence="5 6">2.7.1.24</ecNumber>
    </recommendedName>
    <alternativeName>
        <fullName evidence="5">Dephosphocoenzyme A kinase</fullName>
    </alternativeName>
</protein>
<evidence type="ECO:0000256" key="2">
    <source>
        <dbReference type="ARBA" id="ARBA00022741"/>
    </source>
</evidence>
<name>A0A1H5S2G9_XYLRU</name>
<dbReference type="InterPro" id="IPR027417">
    <property type="entry name" value="P-loop_NTPase"/>
</dbReference>
<dbReference type="PANTHER" id="PTHR10695:SF46">
    <property type="entry name" value="BIFUNCTIONAL COENZYME A SYNTHASE-RELATED"/>
    <property type="match status" value="1"/>
</dbReference>
<dbReference type="RefSeq" id="WP_036911502.1">
    <property type="nucleotide sequence ID" value="NZ_FNUV01000001.1"/>
</dbReference>
<comment type="function">
    <text evidence="5">Catalyzes the phosphorylation of the 3'-hydroxyl group of dephosphocoenzyme A to form coenzyme A.</text>
</comment>
<keyword evidence="5" id="KW-0963">Cytoplasm</keyword>
<dbReference type="UniPathway" id="UPA00241">
    <property type="reaction ID" value="UER00356"/>
</dbReference>
<dbReference type="SUPFAM" id="SSF52540">
    <property type="entry name" value="P-loop containing nucleoside triphosphate hydrolases"/>
    <property type="match status" value="1"/>
</dbReference>
<feature type="binding site" evidence="5">
    <location>
        <begin position="10"/>
        <end position="15"/>
    </location>
    <ligand>
        <name>ATP</name>
        <dbReference type="ChEBI" id="CHEBI:30616"/>
    </ligand>
</feature>
<keyword evidence="3 5" id="KW-0067">ATP-binding</keyword>
<dbReference type="NCBIfam" id="TIGR00152">
    <property type="entry name" value="dephospho-CoA kinase"/>
    <property type="match status" value="1"/>
</dbReference>
<evidence type="ECO:0000256" key="6">
    <source>
        <dbReference type="NCBIfam" id="TIGR00152"/>
    </source>
</evidence>
<dbReference type="GO" id="GO:0015937">
    <property type="term" value="P:coenzyme A biosynthetic process"/>
    <property type="evidence" value="ECO:0007669"/>
    <property type="project" value="UniProtKB-UniRule"/>
</dbReference>
<dbReference type="PANTHER" id="PTHR10695">
    <property type="entry name" value="DEPHOSPHO-COA KINASE-RELATED"/>
    <property type="match status" value="1"/>
</dbReference>
<reference evidence="7 8" key="1">
    <citation type="submission" date="2016-10" db="EMBL/GenBank/DDBJ databases">
        <authorList>
            <person name="de Groot N.N."/>
        </authorList>
    </citation>
    <scope>NUCLEOTIDE SEQUENCE [LARGE SCALE GENOMIC DNA]</scope>
    <source>
        <strain evidence="7 8">AR32</strain>
    </source>
</reference>
<evidence type="ECO:0000313" key="7">
    <source>
        <dbReference type="EMBL" id="SEF44823.1"/>
    </source>
</evidence>
<comment type="subcellular location">
    <subcellularLocation>
        <location evidence="5">Cytoplasm</location>
    </subcellularLocation>
</comment>
<accession>A0A1H5S2G9</accession>
<dbReference type="GO" id="GO:0004140">
    <property type="term" value="F:dephospho-CoA kinase activity"/>
    <property type="evidence" value="ECO:0007669"/>
    <property type="project" value="UniProtKB-UniRule"/>
</dbReference>
<keyword evidence="5 7" id="KW-0418">Kinase</keyword>
<evidence type="ECO:0000256" key="1">
    <source>
        <dbReference type="ARBA" id="ARBA00009018"/>
    </source>
</evidence>
<evidence type="ECO:0000313" key="8">
    <source>
        <dbReference type="Proteomes" id="UP000236735"/>
    </source>
</evidence>
<dbReference type="Pfam" id="PF01121">
    <property type="entry name" value="CoaE"/>
    <property type="match status" value="1"/>
</dbReference>
<dbReference type="GO" id="GO:0005737">
    <property type="term" value="C:cytoplasm"/>
    <property type="evidence" value="ECO:0007669"/>
    <property type="project" value="UniProtKB-SubCell"/>
</dbReference>
<keyword evidence="2 5" id="KW-0547">Nucleotide-binding</keyword>
<organism evidence="7 8">
    <name type="scientific">Xylanibacter ruminicola</name>
    <name type="common">Prevotella ruminicola</name>
    <dbReference type="NCBI Taxonomy" id="839"/>
    <lineage>
        <taxon>Bacteria</taxon>
        <taxon>Pseudomonadati</taxon>
        <taxon>Bacteroidota</taxon>
        <taxon>Bacteroidia</taxon>
        <taxon>Bacteroidales</taxon>
        <taxon>Prevotellaceae</taxon>
        <taxon>Xylanibacter</taxon>
    </lineage>
</organism>
<keyword evidence="4 5" id="KW-0173">Coenzyme A biosynthesis</keyword>
<comment type="catalytic activity">
    <reaction evidence="5">
        <text>3'-dephospho-CoA + ATP = ADP + CoA + H(+)</text>
        <dbReference type="Rhea" id="RHEA:18245"/>
        <dbReference type="ChEBI" id="CHEBI:15378"/>
        <dbReference type="ChEBI" id="CHEBI:30616"/>
        <dbReference type="ChEBI" id="CHEBI:57287"/>
        <dbReference type="ChEBI" id="CHEBI:57328"/>
        <dbReference type="ChEBI" id="CHEBI:456216"/>
        <dbReference type="EC" id="2.7.1.24"/>
    </reaction>
</comment>
<dbReference type="Proteomes" id="UP000236735">
    <property type="component" value="Unassembled WGS sequence"/>
</dbReference>
<dbReference type="CDD" id="cd02022">
    <property type="entry name" value="DPCK"/>
    <property type="match status" value="1"/>
</dbReference>
<dbReference type="EMBL" id="FNUV01000001">
    <property type="protein sequence ID" value="SEF44823.1"/>
    <property type="molecule type" value="Genomic_DNA"/>
</dbReference>
<proteinExistence type="inferred from homology"/>
<dbReference type="AlphaFoldDB" id="A0A1H5S2G9"/>
<sequence>MKIGIAGGIGSGKSFVCQRIESLGFKVYDCDQAAKRLIQTSADIRTRLTSLIGPATYFDDGTLNKPEVARFLLASAQNAHAVDAIVHPAVFRDFLESGLQWMESALMFESGIYRYVDKVIAVVAPKEVRIQRVMQRDNISREKVLEWMDRQMDQEEIIRRADYIIVNDGEKDIDKQLNKIIKQCNKSF</sequence>
<evidence type="ECO:0000256" key="3">
    <source>
        <dbReference type="ARBA" id="ARBA00022840"/>
    </source>
</evidence>
<dbReference type="PROSITE" id="PS51219">
    <property type="entry name" value="DPCK"/>
    <property type="match status" value="1"/>
</dbReference>
<dbReference type="Gene3D" id="3.40.50.300">
    <property type="entry name" value="P-loop containing nucleotide triphosphate hydrolases"/>
    <property type="match status" value="1"/>
</dbReference>
<keyword evidence="5" id="KW-0808">Transferase</keyword>
<gene>
    <name evidence="5" type="primary">coaE</name>
    <name evidence="7" type="ORF">SAMN05216354_0480</name>
</gene>
<dbReference type="HAMAP" id="MF_00376">
    <property type="entry name" value="Dephospho_CoA_kinase"/>
    <property type="match status" value="1"/>
</dbReference>
<comment type="similarity">
    <text evidence="1 5">Belongs to the CoaE family.</text>
</comment>